<dbReference type="RefSeq" id="WP_097131652.1">
    <property type="nucleotide sequence ID" value="NZ_OCNH01000009.1"/>
</dbReference>
<dbReference type="CDD" id="cd02440">
    <property type="entry name" value="AdoMet_MTases"/>
    <property type="match status" value="1"/>
</dbReference>
<dbReference type="InterPro" id="IPR002935">
    <property type="entry name" value="SAM_O-MeTrfase"/>
</dbReference>
<dbReference type="AlphaFoldDB" id="A0A286GVL6"/>
<organism evidence="4 5">
    <name type="scientific">Spirosoma fluviale</name>
    <dbReference type="NCBI Taxonomy" id="1597977"/>
    <lineage>
        <taxon>Bacteria</taxon>
        <taxon>Pseudomonadati</taxon>
        <taxon>Bacteroidota</taxon>
        <taxon>Cytophagia</taxon>
        <taxon>Cytophagales</taxon>
        <taxon>Cytophagaceae</taxon>
        <taxon>Spirosoma</taxon>
    </lineage>
</organism>
<dbReference type="GO" id="GO:0008171">
    <property type="term" value="F:O-methyltransferase activity"/>
    <property type="evidence" value="ECO:0007669"/>
    <property type="project" value="InterPro"/>
</dbReference>
<dbReference type="PANTHER" id="PTHR10509">
    <property type="entry name" value="O-METHYLTRANSFERASE-RELATED"/>
    <property type="match status" value="1"/>
</dbReference>
<dbReference type="Gene3D" id="3.40.50.150">
    <property type="entry name" value="Vaccinia Virus protein VP39"/>
    <property type="match status" value="1"/>
</dbReference>
<evidence type="ECO:0000313" key="4">
    <source>
        <dbReference type="EMBL" id="SOD99149.1"/>
    </source>
</evidence>
<dbReference type="PROSITE" id="PS51682">
    <property type="entry name" value="SAM_OMT_I"/>
    <property type="match status" value="1"/>
</dbReference>
<keyword evidence="5" id="KW-1185">Reference proteome</keyword>
<gene>
    <name evidence="4" type="ORF">SAMN06269250_6293</name>
</gene>
<sequence length="219" mass="25346">MKFYTQLDDQLYKYVIANSLREPEAARLLREEVAGMRMSSMQSPPDQCQFLYFLLQMMQAKRTIEIGTFAGYFTLWTALALPEQGRIIACDVEPNWPDVGRKYWKKAYVDHKIDLRIAPALQTLQELIEQKHFNLYDFIFIDADKDNYVNYYNLALQLLRPGGLIAIDNTLWNGTVINPAVQSSDVLTIRNLNEHLRNDDRIHLSMLTIGDGLTLVVKK</sequence>
<dbReference type="GO" id="GO:0032259">
    <property type="term" value="P:methylation"/>
    <property type="evidence" value="ECO:0007669"/>
    <property type="project" value="UniProtKB-KW"/>
</dbReference>
<accession>A0A286GVL6</accession>
<evidence type="ECO:0000313" key="5">
    <source>
        <dbReference type="Proteomes" id="UP000219452"/>
    </source>
</evidence>
<dbReference type="Pfam" id="PF01596">
    <property type="entry name" value="Methyltransf_3"/>
    <property type="match status" value="1"/>
</dbReference>
<evidence type="ECO:0000256" key="3">
    <source>
        <dbReference type="ARBA" id="ARBA00022691"/>
    </source>
</evidence>
<dbReference type="PANTHER" id="PTHR10509:SF14">
    <property type="entry name" value="CAFFEOYL-COA O-METHYLTRANSFERASE 3-RELATED"/>
    <property type="match status" value="1"/>
</dbReference>
<protein>
    <submittedName>
        <fullName evidence="4">Predicted O-methyltransferase YrrM</fullName>
    </submittedName>
</protein>
<proteinExistence type="predicted"/>
<dbReference type="SUPFAM" id="SSF53335">
    <property type="entry name" value="S-adenosyl-L-methionine-dependent methyltransferases"/>
    <property type="match status" value="1"/>
</dbReference>
<dbReference type="InterPro" id="IPR029063">
    <property type="entry name" value="SAM-dependent_MTases_sf"/>
</dbReference>
<evidence type="ECO:0000256" key="2">
    <source>
        <dbReference type="ARBA" id="ARBA00022679"/>
    </source>
</evidence>
<dbReference type="InterPro" id="IPR050362">
    <property type="entry name" value="Cation-dep_OMT"/>
</dbReference>
<dbReference type="OrthoDB" id="9799672at2"/>
<keyword evidence="3" id="KW-0949">S-adenosyl-L-methionine</keyword>
<keyword evidence="2 4" id="KW-0808">Transferase</keyword>
<reference evidence="5" key="1">
    <citation type="submission" date="2017-09" db="EMBL/GenBank/DDBJ databases">
        <authorList>
            <person name="Varghese N."/>
            <person name="Submissions S."/>
        </authorList>
    </citation>
    <scope>NUCLEOTIDE SEQUENCE [LARGE SCALE GENOMIC DNA]</scope>
    <source>
        <strain evidence="5">DSM 29961</strain>
    </source>
</reference>
<keyword evidence="1 4" id="KW-0489">Methyltransferase</keyword>
<dbReference type="EMBL" id="OCNH01000009">
    <property type="protein sequence ID" value="SOD99149.1"/>
    <property type="molecule type" value="Genomic_DNA"/>
</dbReference>
<dbReference type="Proteomes" id="UP000219452">
    <property type="component" value="Unassembled WGS sequence"/>
</dbReference>
<dbReference type="GO" id="GO:0008757">
    <property type="term" value="F:S-adenosylmethionine-dependent methyltransferase activity"/>
    <property type="evidence" value="ECO:0007669"/>
    <property type="project" value="TreeGrafter"/>
</dbReference>
<evidence type="ECO:0000256" key="1">
    <source>
        <dbReference type="ARBA" id="ARBA00022603"/>
    </source>
</evidence>
<name>A0A286GVL6_9BACT</name>